<dbReference type="InterPro" id="IPR027417">
    <property type="entry name" value="P-loop_NTPase"/>
</dbReference>
<dbReference type="FunFam" id="3.40.50.300:FF:000032">
    <property type="entry name" value="Export ABC transporter ATP-binding protein"/>
    <property type="match status" value="1"/>
</dbReference>
<evidence type="ECO:0000313" key="6">
    <source>
        <dbReference type="EMBL" id="AFI84572.1"/>
    </source>
</evidence>
<dbReference type="PROSITE" id="PS50893">
    <property type="entry name" value="ABC_TRANSPORTER_2"/>
    <property type="match status" value="1"/>
</dbReference>
<keyword evidence="3 6" id="KW-0067">ATP-binding</keyword>
<feature type="domain" description="ABC transporter" evidence="5">
    <location>
        <begin position="15"/>
        <end position="243"/>
    </location>
</feature>
<dbReference type="InterPro" id="IPR017871">
    <property type="entry name" value="ABC_transporter-like_CS"/>
</dbReference>
<dbReference type="GO" id="GO:0016887">
    <property type="term" value="F:ATP hydrolysis activity"/>
    <property type="evidence" value="ECO:0007669"/>
    <property type="project" value="InterPro"/>
</dbReference>
<dbReference type="Proteomes" id="UP000009144">
    <property type="component" value="Chromosome"/>
</dbReference>
<gene>
    <name evidence="6" type="ordered locus">Q7A_1750</name>
</gene>
<reference evidence="6 7" key="2">
    <citation type="journal article" date="2013" name="Int. J. Syst. Evol. Microbiol.">
        <title>Methylophaga nitratireducenticrescens sp. nov. and Methylophaga frappieri sp. nov., isolated from the biofilm of the methanol-fed denitrification system treating the seawater at the Montreal Biodome.</title>
        <authorList>
            <person name="Villeneuve C."/>
            <person name="Martineau C."/>
            <person name="Mauffrey F."/>
            <person name="Villemur R."/>
        </authorList>
    </citation>
    <scope>NUCLEOTIDE SEQUENCE [LARGE SCALE GENOMIC DNA]</scope>
    <source>
        <strain evidence="6 7">JAM1</strain>
    </source>
</reference>
<keyword evidence="7" id="KW-1185">Reference proteome</keyword>
<accession>I1XJK3</accession>
<dbReference type="InterPro" id="IPR015854">
    <property type="entry name" value="ABC_transpr_LolD-like"/>
</dbReference>
<dbReference type="RefSeq" id="WP_014706943.1">
    <property type="nucleotide sequence ID" value="NC_017857.3"/>
</dbReference>
<dbReference type="Pfam" id="PF00005">
    <property type="entry name" value="ABC_tran"/>
    <property type="match status" value="1"/>
</dbReference>
<proteinExistence type="inferred from homology"/>
<sequence>MSTDRQPVPSKDFMIQVQNLSHSVDLGTDKLSILQQVNMDIRKGESAAIVGRSGSGKTTLLGLLAGLDLPISGTVSLDGHLISALSEDERASLRSQRVGFVFQSFQLLPTLSALENVMLPIELAGLPNVKSKAESLLKRVGLGERMQHTPRQLSGGEQQRVAIARAFAVNPQVLFADEPTGNLDTRTGEAITELLMNLNSEHGTTLVMVTHDQQLAERCQRYFIIEAGVLHEKTEKNAEVLSA</sequence>
<dbReference type="HOGENOM" id="CLU_000604_1_22_6"/>
<dbReference type="SUPFAM" id="SSF52540">
    <property type="entry name" value="P-loop containing nucleoside triphosphate hydrolases"/>
    <property type="match status" value="1"/>
</dbReference>
<evidence type="ECO:0000259" key="5">
    <source>
        <dbReference type="PROSITE" id="PS50893"/>
    </source>
</evidence>
<dbReference type="GO" id="GO:0022857">
    <property type="term" value="F:transmembrane transporter activity"/>
    <property type="evidence" value="ECO:0007669"/>
    <property type="project" value="TreeGrafter"/>
</dbReference>
<protein>
    <submittedName>
        <fullName evidence="6">Lipoprotein releasing system ATP-binding protein LolD</fullName>
    </submittedName>
</protein>
<evidence type="ECO:0000313" key="7">
    <source>
        <dbReference type="Proteomes" id="UP000009144"/>
    </source>
</evidence>
<dbReference type="STRING" id="754476.Q7A_1750"/>
<dbReference type="InterPro" id="IPR003439">
    <property type="entry name" value="ABC_transporter-like_ATP-bd"/>
</dbReference>
<dbReference type="PANTHER" id="PTHR24220">
    <property type="entry name" value="IMPORT ATP-BINDING PROTEIN"/>
    <property type="match status" value="1"/>
</dbReference>
<keyword evidence="6" id="KW-0449">Lipoprotein</keyword>
<organism evidence="6 7">
    <name type="scientific">Methylophaga nitratireducenticrescens</name>
    <dbReference type="NCBI Taxonomy" id="754476"/>
    <lineage>
        <taxon>Bacteria</taxon>
        <taxon>Pseudomonadati</taxon>
        <taxon>Pseudomonadota</taxon>
        <taxon>Gammaproteobacteria</taxon>
        <taxon>Thiotrichales</taxon>
        <taxon>Piscirickettsiaceae</taxon>
        <taxon>Methylophaga</taxon>
    </lineage>
</organism>
<evidence type="ECO:0000256" key="4">
    <source>
        <dbReference type="ARBA" id="ARBA00038388"/>
    </source>
</evidence>
<dbReference type="AlphaFoldDB" id="I1XJK3"/>
<dbReference type="SMART" id="SM00382">
    <property type="entry name" value="AAA"/>
    <property type="match status" value="1"/>
</dbReference>
<dbReference type="GO" id="GO:0005886">
    <property type="term" value="C:plasma membrane"/>
    <property type="evidence" value="ECO:0007669"/>
    <property type="project" value="TreeGrafter"/>
</dbReference>
<evidence type="ECO:0000256" key="3">
    <source>
        <dbReference type="ARBA" id="ARBA00022840"/>
    </source>
</evidence>
<dbReference type="CDD" id="cd03255">
    <property type="entry name" value="ABC_MJ0796_LolCDE_FtsE"/>
    <property type="match status" value="1"/>
</dbReference>
<dbReference type="EMBL" id="CP003390">
    <property type="protein sequence ID" value="AFI84572.1"/>
    <property type="molecule type" value="Genomic_DNA"/>
</dbReference>
<dbReference type="GO" id="GO:0005524">
    <property type="term" value="F:ATP binding"/>
    <property type="evidence" value="ECO:0007669"/>
    <property type="project" value="UniProtKB-KW"/>
</dbReference>
<keyword evidence="1" id="KW-0813">Transport</keyword>
<evidence type="ECO:0000256" key="2">
    <source>
        <dbReference type="ARBA" id="ARBA00022741"/>
    </source>
</evidence>
<dbReference type="eggNOG" id="COG4181">
    <property type="taxonomic scope" value="Bacteria"/>
</dbReference>
<keyword evidence="2" id="KW-0547">Nucleotide-binding</keyword>
<dbReference type="InterPro" id="IPR017911">
    <property type="entry name" value="MacB-like_ATP-bd"/>
</dbReference>
<dbReference type="Gene3D" id="3.40.50.300">
    <property type="entry name" value="P-loop containing nucleotide triphosphate hydrolases"/>
    <property type="match status" value="1"/>
</dbReference>
<dbReference type="InterPro" id="IPR003593">
    <property type="entry name" value="AAA+_ATPase"/>
</dbReference>
<dbReference type="PATRIC" id="fig|754476.3.peg.1729"/>
<comment type="similarity">
    <text evidence="4">Belongs to the ABC transporter superfamily. Macrolide exporter (TC 3.A.1.122) family.</text>
</comment>
<dbReference type="PROSITE" id="PS00211">
    <property type="entry name" value="ABC_TRANSPORTER_1"/>
    <property type="match status" value="1"/>
</dbReference>
<name>I1XJK3_METNJ</name>
<dbReference type="KEGG" id="mej:Q7A_1750"/>
<reference evidence="6 7" key="1">
    <citation type="journal article" date="2012" name="J. Bacteriol.">
        <title>Complete genome sequences of Methylophaga sp. strain JAM1 and Methylophaga sp. strain JAM7.</title>
        <authorList>
            <person name="Villeneuve C."/>
            <person name="Martineau C."/>
            <person name="Mauffrey F."/>
            <person name="Villemur R."/>
        </authorList>
    </citation>
    <scope>NUCLEOTIDE SEQUENCE [LARGE SCALE GENOMIC DNA]</scope>
    <source>
        <strain evidence="6 7">JAM1</strain>
    </source>
</reference>
<dbReference type="GO" id="GO:1902495">
    <property type="term" value="C:transmembrane transporter complex"/>
    <property type="evidence" value="ECO:0007669"/>
    <property type="project" value="UniProtKB-ARBA"/>
</dbReference>
<evidence type="ECO:0000256" key="1">
    <source>
        <dbReference type="ARBA" id="ARBA00022448"/>
    </source>
</evidence>